<reference evidence="4 5" key="1">
    <citation type="journal article" date="2023" name="Plants (Basel)">
        <title>Bridging the Gap: Combining Genomics and Transcriptomics Approaches to Understand Stylosanthes scabra, an Orphan Legume from the Brazilian Caatinga.</title>
        <authorList>
            <person name="Ferreira-Neto J.R.C."/>
            <person name="da Silva M.D."/>
            <person name="Binneck E."/>
            <person name="de Melo N.F."/>
            <person name="da Silva R.H."/>
            <person name="de Melo A.L.T.M."/>
            <person name="Pandolfi V."/>
            <person name="Bustamante F.O."/>
            <person name="Brasileiro-Vidal A.C."/>
            <person name="Benko-Iseppon A.M."/>
        </authorList>
    </citation>
    <scope>NUCLEOTIDE SEQUENCE [LARGE SCALE GENOMIC DNA]</scope>
    <source>
        <tissue evidence="4">Leaves</tissue>
    </source>
</reference>
<organism evidence="4 5">
    <name type="scientific">Stylosanthes scabra</name>
    <dbReference type="NCBI Taxonomy" id="79078"/>
    <lineage>
        <taxon>Eukaryota</taxon>
        <taxon>Viridiplantae</taxon>
        <taxon>Streptophyta</taxon>
        <taxon>Embryophyta</taxon>
        <taxon>Tracheophyta</taxon>
        <taxon>Spermatophyta</taxon>
        <taxon>Magnoliopsida</taxon>
        <taxon>eudicotyledons</taxon>
        <taxon>Gunneridae</taxon>
        <taxon>Pentapetalae</taxon>
        <taxon>rosids</taxon>
        <taxon>fabids</taxon>
        <taxon>Fabales</taxon>
        <taxon>Fabaceae</taxon>
        <taxon>Papilionoideae</taxon>
        <taxon>50 kb inversion clade</taxon>
        <taxon>dalbergioids sensu lato</taxon>
        <taxon>Dalbergieae</taxon>
        <taxon>Pterocarpus clade</taxon>
        <taxon>Stylosanthes</taxon>
    </lineage>
</organism>
<feature type="compositionally biased region" description="Polar residues" evidence="2">
    <location>
        <begin position="88"/>
        <end position="133"/>
    </location>
</feature>
<evidence type="ECO:0000256" key="2">
    <source>
        <dbReference type="SAM" id="MobiDB-lite"/>
    </source>
</evidence>
<name>A0ABU6YY58_9FABA</name>
<evidence type="ECO:0000259" key="3">
    <source>
        <dbReference type="PROSITE" id="PS50158"/>
    </source>
</evidence>
<feature type="compositionally biased region" description="Low complexity" evidence="2">
    <location>
        <begin position="165"/>
        <end position="176"/>
    </location>
</feature>
<keyword evidence="1" id="KW-0862">Zinc</keyword>
<feature type="domain" description="CCHC-type" evidence="3">
    <location>
        <begin position="53"/>
        <end position="67"/>
    </location>
</feature>
<evidence type="ECO:0000313" key="5">
    <source>
        <dbReference type="Proteomes" id="UP001341840"/>
    </source>
</evidence>
<evidence type="ECO:0000313" key="4">
    <source>
        <dbReference type="EMBL" id="MED6214289.1"/>
    </source>
</evidence>
<evidence type="ECO:0000256" key="1">
    <source>
        <dbReference type="PROSITE-ProRule" id="PRU00047"/>
    </source>
</evidence>
<keyword evidence="5" id="KW-1185">Reference proteome</keyword>
<dbReference type="Proteomes" id="UP001341840">
    <property type="component" value="Unassembled WGS sequence"/>
</dbReference>
<accession>A0ABU6YY58</accession>
<gene>
    <name evidence="4" type="ORF">PIB30_101595</name>
</gene>
<proteinExistence type="predicted"/>
<protein>
    <recommendedName>
        <fullName evidence="3">CCHC-type domain-containing protein</fullName>
    </recommendedName>
</protein>
<feature type="non-terminal residue" evidence="4">
    <location>
        <position position="1"/>
    </location>
</feature>
<feature type="region of interest" description="Disordered" evidence="2">
    <location>
        <begin position="60"/>
        <end position="209"/>
    </location>
</feature>
<dbReference type="EMBL" id="JASCZI010244651">
    <property type="protein sequence ID" value="MED6214289.1"/>
    <property type="molecule type" value="Genomic_DNA"/>
</dbReference>
<keyword evidence="1" id="KW-0479">Metal-binding</keyword>
<dbReference type="PROSITE" id="PS50158">
    <property type="entry name" value="ZF_CCHC"/>
    <property type="match status" value="1"/>
</dbReference>
<sequence>PSEQYWANRDYLKTDAPIIKRPIGRPKVHNRKRDPVENLMVGNKLKRTFRVTCAKCGEQGHNYKTCKGAPANPGWTPKTRKNKRGKGVTTSNASQEEVSVSQSAPQHEAQQGGTQGAPSQTVALPTPSSTNVNAPFKPPAQVQSAAPSKTKLRQKQPIWRKTVRSSPPASNPPTSSQRGPSSETMAAASAGTQRILKFMKTPGFQKKKK</sequence>
<comment type="caution">
    <text evidence="4">The sequence shown here is derived from an EMBL/GenBank/DDBJ whole genome shotgun (WGS) entry which is preliminary data.</text>
</comment>
<keyword evidence="1" id="KW-0863">Zinc-finger</keyword>
<dbReference type="InterPro" id="IPR001878">
    <property type="entry name" value="Znf_CCHC"/>
</dbReference>